<keyword evidence="17" id="KW-0479">Metal-binding</keyword>
<comment type="similarity">
    <text evidence="2">Belongs to the protein kinase superfamily. CMGC Ser/Thr protein kinase family. CDC2/CDKX subfamily.</text>
</comment>
<protein>
    <recommendedName>
        <fullName evidence="4">cyclin-dependent kinase</fullName>
        <ecNumber evidence="4">2.7.11.22</ecNumber>
    </recommendedName>
</protein>
<sequence>MASLILLLLPLFVCSFLFVFRHLKLRRQFSSVPSPRSYPFIGHMLITKPDIEETIGQIMAMAYLYPSHPRMTAFWIGPSPTIMIYSATLLESITGNTDHLNKGFSYEFLRPWLGNGLLTSCAEQWRPRRKLLTPTFHYDILKLFLHIFNHQSGILVQKLHKISQENNGLVADVSPLVSLCALDIICETSMGQSVNAQFESDSEYVRAVLRINDIIQRRQCNPLMWLDTLFNWFGDGKEHSWALEVLHSFTHKVIVERREMRKMNGNGTRTERLAFLDLLLAMEHDVELTEQDIQNEVDTFMFEGHDTTSAAVVWALFMLGNHPAIQQRAFDEIQSVCGCDPTEEVGIEQLGRLSFLECCVKEILRLYPSVPFVARRLGSDTIIGGNKIPANTQVLLNIYLIHREPEHWPNPELFEPDRFSRENMKGRHPYAFVPFSAGSRNCIGQRFALLEEKTMLVWLLRSFHIESLLRRDQMGLKPELILRPSRLLMSESSSSDGHLLDDFADAEKIGEGTYGIVFKVRMRANGETKALKQIRLNSGNDGVPSTCIREISLLKELSHPNIVRLDDVKIHKGRRLFLVFEYIDQDLKMLLERLSPRSVPINYVKSFVWQLLQALTYCHTHRVVHRDLKPQNLLVKNDGTIKLADFGLARSFSLPSRCYTHEVVTLWYRAPEILLGAQFYSTAVDIWSLACIFAECIRNEPLFRGDSEIDQLFRIFQLLGTPNSKNWPGVERLNDFRGNFPKWTRKSLKELFKSLSEDGVDLLDQMLIYPPMDRVTAKLALAHRFFRDLNFHLDPIPTLYVAEDRV</sequence>
<dbReference type="InterPro" id="IPR036396">
    <property type="entry name" value="Cyt_P450_sf"/>
</dbReference>
<dbReference type="GO" id="GO:0090068">
    <property type="term" value="P:positive regulation of cell cycle process"/>
    <property type="evidence" value="ECO:0007669"/>
    <property type="project" value="UniProtKB-ARBA"/>
</dbReference>
<evidence type="ECO:0000259" key="18">
    <source>
        <dbReference type="PROSITE" id="PS50011"/>
    </source>
</evidence>
<dbReference type="SUPFAM" id="SSF56112">
    <property type="entry name" value="Protein kinase-like (PK-like)"/>
    <property type="match status" value="1"/>
</dbReference>
<dbReference type="EC" id="2.7.11.22" evidence="4"/>
<dbReference type="Pfam" id="PF00069">
    <property type="entry name" value="Pkinase"/>
    <property type="match status" value="1"/>
</dbReference>
<evidence type="ECO:0000256" key="13">
    <source>
        <dbReference type="ARBA" id="ARBA00023033"/>
    </source>
</evidence>
<dbReference type="InterPro" id="IPR008271">
    <property type="entry name" value="Ser/Thr_kinase_AS"/>
</dbReference>
<dbReference type="GO" id="GO:0051301">
    <property type="term" value="P:cell division"/>
    <property type="evidence" value="ECO:0007669"/>
    <property type="project" value="UniProtKB-KW"/>
</dbReference>
<dbReference type="InterPro" id="IPR011009">
    <property type="entry name" value="Kinase-like_dom_sf"/>
</dbReference>
<keyword evidence="7" id="KW-0132">Cell division</keyword>
<dbReference type="GO" id="GO:0004497">
    <property type="term" value="F:monooxygenase activity"/>
    <property type="evidence" value="ECO:0007669"/>
    <property type="project" value="UniProtKB-KW"/>
</dbReference>
<evidence type="ECO:0000256" key="17">
    <source>
        <dbReference type="PIRSR" id="PIRSR602401-1"/>
    </source>
</evidence>
<evidence type="ECO:0000256" key="3">
    <source>
        <dbReference type="ARBA" id="ARBA00010617"/>
    </source>
</evidence>
<dbReference type="PROSITE" id="PS00108">
    <property type="entry name" value="PROTEIN_KINASE_ST"/>
    <property type="match status" value="1"/>
</dbReference>
<feature type="binding site" description="axial binding residue" evidence="17">
    <location>
        <position position="442"/>
    </location>
    <ligand>
        <name>heme</name>
        <dbReference type="ChEBI" id="CHEBI:30413"/>
    </ligand>
    <ligandPart>
        <name>Fe</name>
        <dbReference type="ChEBI" id="CHEBI:18248"/>
    </ligandPart>
</feature>
<dbReference type="InterPro" id="IPR001128">
    <property type="entry name" value="Cyt_P450"/>
</dbReference>
<keyword evidence="12 17" id="KW-0408">Iron</keyword>
<dbReference type="Proteomes" id="UP001620626">
    <property type="component" value="Unassembled WGS sequence"/>
</dbReference>
<evidence type="ECO:0000256" key="15">
    <source>
        <dbReference type="ARBA" id="ARBA00047811"/>
    </source>
</evidence>
<dbReference type="InterPro" id="IPR002401">
    <property type="entry name" value="Cyt_P450_E_grp-I"/>
</dbReference>
<evidence type="ECO:0000256" key="4">
    <source>
        <dbReference type="ARBA" id="ARBA00012425"/>
    </source>
</evidence>
<evidence type="ECO:0000256" key="1">
    <source>
        <dbReference type="ARBA" id="ARBA00001971"/>
    </source>
</evidence>
<dbReference type="Gene3D" id="1.10.510.10">
    <property type="entry name" value="Transferase(Phosphotransferase) domain 1"/>
    <property type="match status" value="1"/>
</dbReference>
<dbReference type="GO" id="GO:0051446">
    <property type="term" value="P:positive regulation of meiotic cell cycle"/>
    <property type="evidence" value="ECO:0007669"/>
    <property type="project" value="UniProtKB-ARBA"/>
</dbReference>
<organism evidence="19 20">
    <name type="scientific">Heterodera trifolii</name>
    <dbReference type="NCBI Taxonomy" id="157864"/>
    <lineage>
        <taxon>Eukaryota</taxon>
        <taxon>Metazoa</taxon>
        <taxon>Ecdysozoa</taxon>
        <taxon>Nematoda</taxon>
        <taxon>Chromadorea</taxon>
        <taxon>Rhabditida</taxon>
        <taxon>Tylenchina</taxon>
        <taxon>Tylenchomorpha</taxon>
        <taxon>Tylenchoidea</taxon>
        <taxon>Heteroderidae</taxon>
        <taxon>Heteroderinae</taxon>
        <taxon>Heterodera</taxon>
    </lineage>
</organism>
<comment type="catalytic activity">
    <reaction evidence="15">
        <text>L-threonyl-[protein] + ATP = O-phospho-L-threonyl-[protein] + ADP + H(+)</text>
        <dbReference type="Rhea" id="RHEA:46608"/>
        <dbReference type="Rhea" id="RHEA-COMP:11060"/>
        <dbReference type="Rhea" id="RHEA-COMP:11605"/>
        <dbReference type="ChEBI" id="CHEBI:15378"/>
        <dbReference type="ChEBI" id="CHEBI:30013"/>
        <dbReference type="ChEBI" id="CHEBI:30616"/>
        <dbReference type="ChEBI" id="CHEBI:61977"/>
        <dbReference type="ChEBI" id="CHEBI:456216"/>
        <dbReference type="EC" id="2.7.11.22"/>
    </reaction>
</comment>
<dbReference type="AlphaFoldDB" id="A0ABD2KZJ1"/>
<keyword evidence="20" id="KW-1185">Reference proteome</keyword>
<comment type="cofactor">
    <cofactor evidence="1 17">
        <name>heme</name>
        <dbReference type="ChEBI" id="CHEBI:30413"/>
    </cofactor>
</comment>
<comment type="catalytic activity">
    <reaction evidence="16">
        <text>L-seryl-[protein] + ATP = O-phospho-L-seryl-[protein] + ADP + H(+)</text>
        <dbReference type="Rhea" id="RHEA:17989"/>
        <dbReference type="Rhea" id="RHEA-COMP:9863"/>
        <dbReference type="Rhea" id="RHEA-COMP:11604"/>
        <dbReference type="ChEBI" id="CHEBI:15378"/>
        <dbReference type="ChEBI" id="CHEBI:29999"/>
        <dbReference type="ChEBI" id="CHEBI:30616"/>
        <dbReference type="ChEBI" id="CHEBI:83421"/>
        <dbReference type="ChEBI" id="CHEBI:456216"/>
        <dbReference type="EC" id="2.7.11.22"/>
    </reaction>
</comment>
<dbReference type="FunFam" id="3.30.200.20:FF:000927">
    <property type="entry name" value="Cyclin-dependent kinase 2"/>
    <property type="match status" value="1"/>
</dbReference>
<evidence type="ECO:0000256" key="12">
    <source>
        <dbReference type="ARBA" id="ARBA00023004"/>
    </source>
</evidence>
<dbReference type="InterPro" id="IPR017972">
    <property type="entry name" value="Cyt_P450_CS"/>
</dbReference>
<keyword evidence="14" id="KW-0131">Cell cycle</keyword>
<keyword evidence="11" id="KW-0067">ATP-binding</keyword>
<keyword evidence="9" id="KW-0498">Mitosis</keyword>
<keyword evidence="10" id="KW-0808">Transferase</keyword>
<comment type="caution">
    <text evidence="19">The sequence shown here is derived from an EMBL/GenBank/DDBJ whole genome shotgun (WGS) entry which is preliminary data.</text>
</comment>
<feature type="domain" description="Protein kinase" evidence="18">
    <location>
        <begin position="503"/>
        <end position="786"/>
    </location>
</feature>
<dbReference type="GO" id="GO:0004693">
    <property type="term" value="F:cyclin-dependent protein serine/threonine kinase activity"/>
    <property type="evidence" value="ECO:0007669"/>
    <property type="project" value="UniProtKB-EC"/>
</dbReference>
<accession>A0ABD2KZJ1</accession>
<dbReference type="PROSITE" id="PS50011">
    <property type="entry name" value="PROTEIN_KINASE_DOM"/>
    <property type="match status" value="1"/>
</dbReference>
<dbReference type="GO" id="GO:0005524">
    <property type="term" value="F:ATP binding"/>
    <property type="evidence" value="ECO:0007669"/>
    <property type="project" value="UniProtKB-KW"/>
</dbReference>
<dbReference type="EMBL" id="JBICBT010000590">
    <property type="protein sequence ID" value="KAL3108397.1"/>
    <property type="molecule type" value="Genomic_DNA"/>
</dbReference>
<evidence type="ECO:0000256" key="6">
    <source>
        <dbReference type="ARBA" id="ARBA00022617"/>
    </source>
</evidence>
<dbReference type="Gene3D" id="3.30.200.20">
    <property type="entry name" value="Phosphorylase Kinase, domain 1"/>
    <property type="match status" value="1"/>
</dbReference>
<comment type="similarity">
    <text evidence="3">Belongs to the cytochrome P450 family.</text>
</comment>
<dbReference type="PROSITE" id="PS00086">
    <property type="entry name" value="CYTOCHROME_P450"/>
    <property type="match status" value="1"/>
</dbReference>
<evidence type="ECO:0000256" key="2">
    <source>
        <dbReference type="ARBA" id="ARBA00006485"/>
    </source>
</evidence>
<dbReference type="SMART" id="SM00220">
    <property type="entry name" value="S_TKc"/>
    <property type="match status" value="1"/>
</dbReference>
<evidence type="ECO:0000256" key="11">
    <source>
        <dbReference type="ARBA" id="ARBA00022840"/>
    </source>
</evidence>
<dbReference type="PRINTS" id="PR00385">
    <property type="entry name" value="P450"/>
</dbReference>
<keyword evidence="13" id="KW-0560">Oxidoreductase</keyword>
<reference evidence="19 20" key="1">
    <citation type="submission" date="2024-10" db="EMBL/GenBank/DDBJ databases">
        <authorList>
            <person name="Kim D."/>
        </authorList>
    </citation>
    <scope>NUCLEOTIDE SEQUENCE [LARGE SCALE GENOMIC DNA]</scope>
    <source>
        <strain evidence="19">BH-2024</strain>
    </source>
</reference>
<evidence type="ECO:0000313" key="19">
    <source>
        <dbReference type="EMBL" id="KAL3108397.1"/>
    </source>
</evidence>
<dbReference type="FunFam" id="1.10.510.10:FF:000706">
    <property type="entry name" value="Cyclin-dependent kinase 1"/>
    <property type="match status" value="1"/>
</dbReference>
<evidence type="ECO:0000256" key="8">
    <source>
        <dbReference type="ARBA" id="ARBA00022741"/>
    </source>
</evidence>
<dbReference type="PRINTS" id="PR00463">
    <property type="entry name" value="EP450I"/>
</dbReference>
<dbReference type="SUPFAM" id="SSF48264">
    <property type="entry name" value="Cytochrome P450"/>
    <property type="match status" value="1"/>
</dbReference>
<evidence type="ECO:0000256" key="16">
    <source>
        <dbReference type="ARBA" id="ARBA00048367"/>
    </source>
</evidence>
<dbReference type="Pfam" id="PF00067">
    <property type="entry name" value="p450"/>
    <property type="match status" value="1"/>
</dbReference>
<dbReference type="PANTHER" id="PTHR24291:SF194">
    <property type="entry name" value="CYTOCHROME P450 FAMILY"/>
    <property type="match status" value="1"/>
</dbReference>
<keyword evidence="10" id="KW-0418">Kinase</keyword>
<name>A0ABD2KZJ1_9BILA</name>
<dbReference type="CDD" id="cd07829">
    <property type="entry name" value="STKc_CDK_like"/>
    <property type="match status" value="1"/>
</dbReference>
<dbReference type="GO" id="GO:0000278">
    <property type="term" value="P:mitotic cell cycle"/>
    <property type="evidence" value="ECO:0007669"/>
    <property type="project" value="UniProtKB-ARBA"/>
</dbReference>
<gene>
    <name evidence="19" type="ORF">niasHT_015319</name>
</gene>
<evidence type="ECO:0000256" key="5">
    <source>
        <dbReference type="ARBA" id="ARBA00022527"/>
    </source>
</evidence>
<dbReference type="Gene3D" id="1.10.630.10">
    <property type="entry name" value="Cytochrome P450"/>
    <property type="match status" value="1"/>
</dbReference>
<keyword evidence="5" id="KW-0723">Serine/threonine-protein kinase</keyword>
<dbReference type="InterPro" id="IPR000719">
    <property type="entry name" value="Prot_kinase_dom"/>
</dbReference>
<keyword evidence="6 17" id="KW-0349">Heme</keyword>
<evidence type="ECO:0000256" key="7">
    <source>
        <dbReference type="ARBA" id="ARBA00022618"/>
    </source>
</evidence>
<dbReference type="InterPro" id="IPR050196">
    <property type="entry name" value="Cytochrome_P450_Monoox"/>
</dbReference>
<dbReference type="PANTHER" id="PTHR24291">
    <property type="entry name" value="CYTOCHROME P450 FAMILY 4"/>
    <property type="match status" value="1"/>
</dbReference>
<evidence type="ECO:0000313" key="20">
    <source>
        <dbReference type="Proteomes" id="UP001620626"/>
    </source>
</evidence>
<keyword evidence="8" id="KW-0547">Nucleotide-binding</keyword>
<evidence type="ECO:0000256" key="10">
    <source>
        <dbReference type="ARBA" id="ARBA00022777"/>
    </source>
</evidence>
<evidence type="ECO:0000256" key="9">
    <source>
        <dbReference type="ARBA" id="ARBA00022776"/>
    </source>
</evidence>
<proteinExistence type="inferred from homology"/>
<keyword evidence="13" id="KW-0503">Monooxygenase</keyword>
<evidence type="ECO:0000256" key="14">
    <source>
        <dbReference type="ARBA" id="ARBA00023306"/>
    </source>
</evidence>